<dbReference type="Gene3D" id="2.10.270.10">
    <property type="entry name" value="Cholin Binding"/>
    <property type="match status" value="1"/>
</dbReference>
<dbReference type="Gene3D" id="2.160.20.10">
    <property type="entry name" value="Single-stranded right-handed beta-helix, Pectin lyase-like"/>
    <property type="match status" value="1"/>
</dbReference>
<evidence type="ECO:0000313" key="3">
    <source>
        <dbReference type="EMBL" id="MBC8598360.1"/>
    </source>
</evidence>
<dbReference type="Gene3D" id="3.10.20.320">
    <property type="entry name" value="Putative peptidoglycan bound protein (lpxtg motif)"/>
    <property type="match status" value="1"/>
</dbReference>
<sequence>MRNRQTMKQAGALLLSLAIIGGTVFPAGQIRAAAETKQPENGMKAATVSDAEKIPGTTVPGLLSRRPETMGKKRSSGGEVYVSASSSNARWDSGAGTEEDPYISLAYAVDQAEDGDTICLMSDLTETKSARFWDKDLTIDGQGHTVFRGDGFEKAQDLARGGYHPAMIEVGGTRPGEAQTASLTLTDIVLDDGGKTEGVNFKQASTDGKGGNESLVQDAIVATYNGTAEIILASGATLRNFGGMSAVRLSGGDLVMEDGSQICDDTDGVADRTKEKGDYGAAGAVWIQGGSFRMEAGAEISHMRGRAVYLDGGSAEIGGSISDIRSDKDMWQGGAGAAVHVRNEGTAVLSQSGSIKGIAGESAEHTVIDTASGDFEAVSGSEISGCRDIMVASANDYENDYVHKMLLNGLISDCTTKDSLMRSWYAEITVGPTGQVTGCTATGEGGLLYTHNGSRYVFEGKITGNTALKGIVYLANQGGGRVSARMLEGAEISNNKGLGIKVNNGALLTMEGGKISGNTGAGIEVKGKTEKKGAAFIMNGGEISGNGSYGISYANAGESVVELNGGTVFGNGSRAQISVTGGSSNDKNEFIHIKPGTLAGNREIYLSAGTMTLDEDYQEVWLGKAKQDAVDKIKELLAVCQPSWKLAGTTSLWIRPSSEDYHFLISRPYSADTSGLYAVYIPLNADGLPAADLTAEDMKLIPVENQKTLDVTMEGAEGNRSYALMFVNNDQYTLYPDQCGIYSGNAMPEPEDFSIGGLNKITSISVDGKETVYKTYGNEKEKAWSDLKALFTVHYVKADGSPMDGAETPGAYRAVFQYADPDLDGKVRINKNEVKLKDGVLVIRYTSSPAEELSSPLLSGEPAELPDQAVAVEQKKNGTRDAAYYLNGDQDRELSDTSGIVLLEDRPYVTGAPDGEEQLEERIEEHLGTVSGMEYHFEFRYLDLVDQNSANAWVTSNTEKLVYLPYPEGTDKNTEFTLLRFPELNREYGMNGHPGLRTSIATTGMETIPDLENTDQGIQFPASEFGLFAVVWGVPQNTVTIRYLDESTGRPIAGDSVRSFASGTEYDVTQDAGMEISGYTLSRIDGSVTGTITEDLVICVYYTKDQEPAAPSDPAEPTDPTDPTDPADPTDPSGSETPEHPEKETAQVVFRVVNGTFTENGGTEILKTYEVGSIIDSVPAVRADRGYRSRRWDRDPIGRTVEPGGMTFVLTFYAESVSGDDDDEEDTGRSRQRAVSDTGKTGRWILEGREFTENNGRLPSNEYLKIGGSIYGFYTHGIAIGFDHTERYTEEAIAAGGGYRDAEGTWRLNGWWFCYDDGTYPHGEWEYLAYNGRGDWYYFDEDGWMEDGWLFWNNSWYYLHTGYDGFRGHMYTGWHEIGGSWYYFRTGTDGGPAGAMLESAVTPDGFQVGADGAWIQ</sequence>
<feature type="domain" description="Right handed beta helix" evidence="2">
    <location>
        <begin position="435"/>
        <end position="585"/>
    </location>
</feature>
<dbReference type="EMBL" id="JACRTJ010000008">
    <property type="protein sequence ID" value="MBC8598360.1"/>
    <property type="molecule type" value="Genomic_DNA"/>
</dbReference>
<organism evidence="3 4">
    <name type="scientific">Enterocloster hominis</name>
    <name type="common">ex Liu et al. 2021</name>
    <dbReference type="NCBI Taxonomy" id="2763663"/>
    <lineage>
        <taxon>Bacteria</taxon>
        <taxon>Bacillati</taxon>
        <taxon>Bacillota</taxon>
        <taxon>Clostridia</taxon>
        <taxon>Lachnospirales</taxon>
        <taxon>Lachnospiraceae</taxon>
        <taxon>Enterocloster</taxon>
    </lineage>
</organism>
<dbReference type="InterPro" id="IPR012334">
    <property type="entry name" value="Pectin_lyas_fold"/>
</dbReference>
<feature type="region of interest" description="Disordered" evidence="1">
    <location>
        <begin position="1107"/>
        <end position="1146"/>
    </location>
</feature>
<dbReference type="Pfam" id="PF13229">
    <property type="entry name" value="Beta_helix"/>
    <property type="match status" value="1"/>
</dbReference>
<dbReference type="InterPro" id="IPR039448">
    <property type="entry name" value="Beta_helix"/>
</dbReference>
<dbReference type="SUPFAM" id="SSF69360">
    <property type="entry name" value="Cell wall binding repeat"/>
    <property type="match status" value="1"/>
</dbReference>
<feature type="region of interest" description="Disordered" evidence="1">
    <location>
        <begin position="54"/>
        <end position="81"/>
    </location>
</feature>
<evidence type="ECO:0000256" key="1">
    <source>
        <dbReference type="SAM" id="MobiDB-lite"/>
    </source>
</evidence>
<accession>A0ABR7NQH5</accession>
<dbReference type="RefSeq" id="WP_262427008.1">
    <property type="nucleotide sequence ID" value="NZ_JACRTJ010000008.1"/>
</dbReference>
<keyword evidence="4" id="KW-1185">Reference proteome</keyword>
<gene>
    <name evidence="3" type="ORF">H8708_03795</name>
</gene>
<evidence type="ECO:0000259" key="2">
    <source>
        <dbReference type="Pfam" id="PF13229"/>
    </source>
</evidence>
<evidence type="ECO:0000313" key="4">
    <source>
        <dbReference type="Proteomes" id="UP000647491"/>
    </source>
</evidence>
<reference evidence="3 4" key="1">
    <citation type="submission" date="2020-08" db="EMBL/GenBank/DDBJ databases">
        <title>Genome public.</title>
        <authorList>
            <person name="Liu C."/>
            <person name="Sun Q."/>
        </authorList>
    </citation>
    <scope>NUCLEOTIDE SEQUENCE [LARGE SCALE GENOMIC DNA]</scope>
    <source>
        <strain evidence="3 4">BX10</strain>
    </source>
</reference>
<dbReference type="SUPFAM" id="SSF51126">
    <property type="entry name" value="Pectin lyase-like"/>
    <property type="match status" value="1"/>
</dbReference>
<name>A0ABR7NQH5_9FIRM</name>
<comment type="caution">
    <text evidence="3">The sequence shown here is derived from an EMBL/GenBank/DDBJ whole genome shotgun (WGS) entry which is preliminary data.</text>
</comment>
<proteinExistence type="predicted"/>
<protein>
    <submittedName>
        <fullName evidence="3">MucBP domain-containing protein</fullName>
    </submittedName>
</protein>
<dbReference type="InterPro" id="IPR011050">
    <property type="entry name" value="Pectin_lyase_fold/virulence"/>
</dbReference>
<dbReference type="Proteomes" id="UP000647491">
    <property type="component" value="Unassembled WGS sequence"/>
</dbReference>